<dbReference type="InterPro" id="IPR029050">
    <property type="entry name" value="Immunoprotect_excell_Ig-like"/>
</dbReference>
<keyword evidence="2" id="KW-0472">Membrane</keyword>
<dbReference type="EMBL" id="UINC01075365">
    <property type="protein sequence ID" value="SVC13468.1"/>
    <property type="molecule type" value="Genomic_DNA"/>
</dbReference>
<sequence length="184" mass="20708">MAKIGTFILLGLIIGSISFSLFLFLDTQTITVISESGGAVIAGDVKFYVEHIGNHEILKKTDEYSEAEKNLVQKGLDRSEIPEGVYFQIQINAHNTGDETVRVTGGQFYLYDTNNEKYEAVFIGYGEEELSVIDLKPNETIIVTTQFDIPYDEEMQYTIGIIPNKYGLQDAQERIFVCVKQCEV</sequence>
<proteinExistence type="predicted"/>
<keyword evidence="2" id="KW-0812">Transmembrane</keyword>
<evidence type="ECO:0000256" key="1">
    <source>
        <dbReference type="ARBA" id="ARBA00022729"/>
    </source>
</evidence>
<evidence type="ECO:0000256" key="2">
    <source>
        <dbReference type="SAM" id="Phobius"/>
    </source>
</evidence>
<keyword evidence="1" id="KW-0732">Signal</keyword>
<accession>A0A382JNV3</accession>
<gene>
    <name evidence="4" type="ORF">METZ01_LOCUS266322</name>
</gene>
<dbReference type="Pfam" id="PF11611">
    <property type="entry name" value="DUF4352"/>
    <property type="match status" value="1"/>
</dbReference>
<feature type="domain" description="DUF4352" evidence="3">
    <location>
        <begin position="36"/>
        <end position="159"/>
    </location>
</feature>
<evidence type="ECO:0000313" key="4">
    <source>
        <dbReference type="EMBL" id="SVC13468.1"/>
    </source>
</evidence>
<reference evidence="4" key="1">
    <citation type="submission" date="2018-05" db="EMBL/GenBank/DDBJ databases">
        <authorList>
            <person name="Lanie J.A."/>
            <person name="Ng W.-L."/>
            <person name="Kazmierczak K.M."/>
            <person name="Andrzejewski T.M."/>
            <person name="Davidsen T.M."/>
            <person name="Wayne K.J."/>
            <person name="Tettelin H."/>
            <person name="Glass J.I."/>
            <person name="Rusch D."/>
            <person name="Podicherti R."/>
            <person name="Tsui H.-C.T."/>
            <person name="Winkler M.E."/>
        </authorList>
    </citation>
    <scope>NUCLEOTIDE SEQUENCE</scope>
</reference>
<dbReference type="InterPro" id="IPR029051">
    <property type="entry name" value="DUF4352"/>
</dbReference>
<protein>
    <recommendedName>
        <fullName evidence="3">DUF4352 domain-containing protein</fullName>
    </recommendedName>
</protein>
<dbReference type="AlphaFoldDB" id="A0A382JNV3"/>
<evidence type="ECO:0000259" key="3">
    <source>
        <dbReference type="Pfam" id="PF11611"/>
    </source>
</evidence>
<keyword evidence="2" id="KW-1133">Transmembrane helix</keyword>
<name>A0A382JNV3_9ZZZZ</name>
<dbReference type="Gene3D" id="2.60.40.1240">
    <property type="match status" value="1"/>
</dbReference>
<feature type="transmembrane region" description="Helical" evidence="2">
    <location>
        <begin position="7"/>
        <end position="25"/>
    </location>
</feature>
<organism evidence="4">
    <name type="scientific">marine metagenome</name>
    <dbReference type="NCBI Taxonomy" id="408172"/>
    <lineage>
        <taxon>unclassified sequences</taxon>
        <taxon>metagenomes</taxon>
        <taxon>ecological metagenomes</taxon>
    </lineage>
</organism>